<evidence type="ECO:0000256" key="1">
    <source>
        <dbReference type="SAM" id="MobiDB-lite"/>
    </source>
</evidence>
<organism evidence="2">
    <name type="scientific">Pseudogymnoascus destructans</name>
    <dbReference type="NCBI Taxonomy" id="655981"/>
    <lineage>
        <taxon>Eukaryota</taxon>
        <taxon>Fungi</taxon>
        <taxon>Dikarya</taxon>
        <taxon>Ascomycota</taxon>
        <taxon>Pezizomycotina</taxon>
        <taxon>Leotiomycetes</taxon>
        <taxon>Thelebolales</taxon>
        <taxon>Thelebolaceae</taxon>
        <taxon>Pseudogymnoascus</taxon>
    </lineage>
</organism>
<dbReference type="RefSeq" id="XP_024320755.1">
    <property type="nucleotide sequence ID" value="XM_024471824.1"/>
</dbReference>
<name>A0A176ZZI4_9PEZI</name>
<gene>
    <name evidence="2" type="ORF">VC83_08269</name>
</gene>
<dbReference type="EMBL" id="KV441409">
    <property type="protein sequence ID" value="OAF55455.1"/>
    <property type="molecule type" value="Genomic_DNA"/>
</dbReference>
<dbReference type="Proteomes" id="UP000077154">
    <property type="component" value="Unassembled WGS sequence"/>
</dbReference>
<dbReference type="AlphaFoldDB" id="A0A176ZZI4"/>
<feature type="region of interest" description="Disordered" evidence="1">
    <location>
        <begin position="29"/>
        <end position="51"/>
    </location>
</feature>
<dbReference type="GeneID" id="36291311"/>
<sequence length="174" mass="19859">MSAESLDEGLGRVDLLDWLREDIEPLNFHPIEEEEGHGHSDDKEKDEEEDNNDAVAVAVVAACLHYQHKRLRQQAARRVLPYEYLHHQFSLDINMPAVRARVWLRFSVDLEKSPGEAIIRQIQRQLSEFSAGVRRIGGVDGVWGFVDGTFRGHCRPVGQDAQREVMEGNSLLYV</sequence>
<accession>A0A176ZZI4</accession>
<reference evidence="2" key="1">
    <citation type="submission" date="2016-03" db="EMBL/GenBank/DDBJ databases">
        <title>Updated assembly of Pseudogymnoascus destructans, the fungus causing white-nose syndrome of bats.</title>
        <authorList>
            <person name="Palmer J.M."/>
            <person name="Drees K.P."/>
            <person name="Foster J.T."/>
            <person name="Lindner D.L."/>
        </authorList>
    </citation>
    <scope>NUCLEOTIDE SEQUENCE [LARGE SCALE GENOMIC DNA]</scope>
    <source>
        <strain evidence="2">20631-21</strain>
    </source>
</reference>
<evidence type="ECO:0000313" key="2">
    <source>
        <dbReference type="EMBL" id="OAF55455.1"/>
    </source>
</evidence>
<protein>
    <submittedName>
        <fullName evidence="2">Uncharacterized protein</fullName>
    </submittedName>
</protein>
<proteinExistence type="predicted"/>